<dbReference type="PANTHER" id="PTHR28583:SF1">
    <property type="entry name" value="ACID CERAMIDASE"/>
    <property type="match status" value="1"/>
</dbReference>
<proteinExistence type="predicted"/>
<evidence type="ECO:0000313" key="1">
    <source>
        <dbReference type="EMBL" id="RAI36990.1"/>
    </source>
</evidence>
<dbReference type="PANTHER" id="PTHR28583">
    <property type="entry name" value="ACID AMIDASE"/>
    <property type="match status" value="1"/>
</dbReference>
<comment type="caution">
    <text evidence="1">The sequence shown here is derived from an EMBL/GenBank/DDBJ whole genome shotgun (WGS) entry which is preliminary data.</text>
</comment>
<dbReference type="AlphaFoldDB" id="A0A327KE21"/>
<reference evidence="1 2" key="1">
    <citation type="submission" date="2017-07" db="EMBL/GenBank/DDBJ databases">
        <title>Draft Genome Sequences of Select Purple Nonsulfur Bacteria.</title>
        <authorList>
            <person name="Lasarre B."/>
            <person name="Mckinlay J.B."/>
        </authorList>
    </citation>
    <scope>NUCLEOTIDE SEQUENCE [LARGE SCALE GENOMIC DNA]</scope>
    <source>
        <strain evidence="1 2">DSM 11907</strain>
    </source>
</reference>
<dbReference type="EMBL" id="NPEU01000198">
    <property type="protein sequence ID" value="RAI36990.1"/>
    <property type="molecule type" value="Genomic_DNA"/>
</dbReference>
<dbReference type="Gene3D" id="3.60.60.10">
    <property type="entry name" value="Penicillin V Acylase, Chain A"/>
    <property type="match status" value="1"/>
</dbReference>
<gene>
    <name evidence="1" type="ORF">CH338_16735</name>
</gene>
<accession>A0A327KE21</accession>
<dbReference type="OrthoDB" id="7325338at2"/>
<dbReference type="RefSeq" id="WP_111358278.1">
    <property type="nucleotide sequence ID" value="NZ_NPEU01000198.1"/>
</dbReference>
<sequence>MNRPRPRRDDIAMHAPTPPDLPHIPVVDLRDGGLAAHVRLDPERARGLRDDCLGFFPPGIGLAIPAGDALARRWLARSASPYVDEIAAMAATLGVSGVWVLNASYQWACTALAREEGGAPWLARTLDWPFPGLGRRVTVARLPGAAGDYWSVGWPGFAGVLTGLAPGRFAASINQAPMRRRTLHPWLRLYDMAANALAAWPVRHLPPDHLLRRVFETAADYAVARRMLENVPVSRPVIYTLVGPRPGERCVIERTEEGAAIRTDDTTAANDWSPPRPAWEARMPANAFLTRSFAEAAAMSRVRQDQIADFDGAISKDFDWVVPPVLNPYTRIGVAMSPATGVLRVVGYEADGAALPRPVTAVREVICESA</sequence>
<dbReference type="GO" id="GO:0016810">
    <property type="term" value="F:hydrolase activity, acting on carbon-nitrogen (but not peptide) bonds"/>
    <property type="evidence" value="ECO:0007669"/>
    <property type="project" value="TreeGrafter"/>
</dbReference>
<keyword evidence="2" id="KW-1185">Reference proteome</keyword>
<protein>
    <submittedName>
        <fullName evidence="1">Uncharacterized protein</fullName>
    </submittedName>
</protein>
<name>A0A327KE21_9BRAD</name>
<organism evidence="1 2">
    <name type="scientific">Rhodoplanes elegans</name>
    <dbReference type="NCBI Taxonomy" id="29408"/>
    <lineage>
        <taxon>Bacteria</taxon>
        <taxon>Pseudomonadati</taxon>
        <taxon>Pseudomonadota</taxon>
        <taxon>Alphaproteobacteria</taxon>
        <taxon>Hyphomicrobiales</taxon>
        <taxon>Nitrobacteraceae</taxon>
        <taxon>Rhodoplanes</taxon>
    </lineage>
</organism>
<dbReference type="Proteomes" id="UP000248863">
    <property type="component" value="Unassembled WGS sequence"/>
</dbReference>
<evidence type="ECO:0000313" key="2">
    <source>
        <dbReference type="Proteomes" id="UP000248863"/>
    </source>
</evidence>